<dbReference type="GO" id="GO:0004222">
    <property type="term" value="F:metalloendopeptidase activity"/>
    <property type="evidence" value="ECO:0007669"/>
    <property type="project" value="InterPro"/>
</dbReference>
<dbReference type="InterPro" id="IPR011546">
    <property type="entry name" value="Pept_M41_FtsH_extracell"/>
</dbReference>
<evidence type="ECO:0000256" key="9">
    <source>
        <dbReference type="ARBA" id="ARBA00022840"/>
    </source>
</evidence>
<feature type="binding site" evidence="14">
    <location>
        <position position="425"/>
    </location>
    <ligand>
        <name>Zn(2+)</name>
        <dbReference type="ChEBI" id="CHEBI:29105"/>
        <note>catalytic</note>
    </ligand>
</feature>
<evidence type="ECO:0000256" key="8">
    <source>
        <dbReference type="ARBA" id="ARBA00022833"/>
    </source>
</evidence>
<keyword evidence="17" id="KW-0132">Cell division</keyword>
<evidence type="ECO:0000256" key="1">
    <source>
        <dbReference type="ARBA" id="ARBA00004370"/>
    </source>
</evidence>
<comment type="subunit">
    <text evidence="14">Homohexamer.</text>
</comment>
<evidence type="ECO:0000256" key="15">
    <source>
        <dbReference type="RuleBase" id="RU003651"/>
    </source>
</evidence>
<evidence type="ECO:0000256" key="12">
    <source>
        <dbReference type="ARBA" id="ARBA00023136"/>
    </source>
</evidence>
<dbReference type="Gene3D" id="1.10.8.60">
    <property type="match status" value="1"/>
</dbReference>
<dbReference type="PANTHER" id="PTHR23076:SF113">
    <property type="entry name" value="ATP-DEPENDENT ZINC METALLOPROTEASE FTSH 1, CHLOROPLASTIC-RELATED"/>
    <property type="match status" value="1"/>
</dbReference>
<reference evidence="18" key="1">
    <citation type="submission" date="2017-09" db="EMBL/GenBank/DDBJ databases">
        <title>Depth-based differentiation of microbial function through sediment-hosted aquifers and enrichment of novel symbionts in the deep terrestrial subsurface.</title>
        <authorList>
            <person name="Probst A.J."/>
            <person name="Ladd B."/>
            <person name="Jarett J.K."/>
            <person name="Geller-Mcgrath D.E."/>
            <person name="Sieber C.M.K."/>
            <person name="Emerson J.B."/>
            <person name="Anantharaman K."/>
            <person name="Thomas B.C."/>
            <person name="Malmstrom R."/>
            <person name="Stieglmeier M."/>
            <person name="Klingl A."/>
            <person name="Woyke T."/>
            <person name="Ryan C.M."/>
            <person name="Banfield J.F."/>
        </authorList>
    </citation>
    <scope>NUCLEOTIDE SEQUENCE [LARGE SCALE GENOMIC DNA]</scope>
</reference>
<dbReference type="FunFam" id="1.10.8.60:FF:000001">
    <property type="entry name" value="ATP-dependent zinc metalloprotease FtsH"/>
    <property type="match status" value="1"/>
</dbReference>
<dbReference type="InterPro" id="IPR003960">
    <property type="entry name" value="ATPase_AAA_CS"/>
</dbReference>
<dbReference type="AlphaFoldDB" id="A0A2H0W4R8"/>
<proteinExistence type="inferred from homology"/>
<keyword evidence="7 14" id="KW-0378">Hydrolase</keyword>
<dbReference type="SUPFAM" id="SSF52540">
    <property type="entry name" value="P-loop containing nucleoside triphosphate hydrolases"/>
    <property type="match status" value="1"/>
</dbReference>
<dbReference type="Gene3D" id="3.40.50.300">
    <property type="entry name" value="P-loop containing nucleotide triphosphate hydrolases"/>
    <property type="match status" value="1"/>
</dbReference>
<comment type="subcellular location">
    <subcellularLocation>
        <location evidence="14">Cell membrane</location>
        <topology evidence="14">Multi-pass membrane protein</topology>
        <orientation evidence="14">Cytoplasmic side</orientation>
    </subcellularLocation>
    <subcellularLocation>
        <location evidence="1">Membrane</location>
    </subcellularLocation>
</comment>
<keyword evidence="5 14" id="KW-0479">Metal-binding</keyword>
<protein>
    <recommendedName>
        <fullName evidence="14">ATP-dependent zinc metalloprotease FtsH</fullName>
        <ecNumber evidence="14">3.4.24.-</ecNumber>
    </recommendedName>
</protein>
<dbReference type="InterPro" id="IPR003959">
    <property type="entry name" value="ATPase_AAA_core"/>
</dbReference>
<evidence type="ECO:0000256" key="7">
    <source>
        <dbReference type="ARBA" id="ARBA00022801"/>
    </source>
</evidence>
<dbReference type="GO" id="GO:0004176">
    <property type="term" value="F:ATP-dependent peptidase activity"/>
    <property type="evidence" value="ECO:0007669"/>
    <property type="project" value="InterPro"/>
</dbReference>
<dbReference type="GO" id="GO:0005886">
    <property type="term" value="C:plasma membrane"/>
    <property type="evidence" value="ECO:0007669"/>
    <property type="project" value="UniProtKB-SubCell"/>
</dbReference>
<dbReference type="Pfam" id="PF06480">
    <property type="entry name" value="FtsH_ext"/>
    <property type="match status" value="1"/>
</dbReference>
<dbReference type="Pfam" id="PF01434">
    <property type="entry name" value="Peptidase_M41"/>
    <property type="match status" value="1"/>
</dbReference>
<feature type="binding site" evidence="14">
    <location>
        <position position="501"/>
    </location>
    <ligand>
        <name>Zn(2+)</name>
        <dbReference type="ChEBI" id="CHEBI:29105"/>
        <note>catalytic</note>
    </ligand>
</feature>
<feature type="binding site" evidence="14">
    <location>
        <position position="429"/>
    </location>
    <ligand>
        <name>Zn(2+)</name>
        <dbReference type="ChEBI" id="CHEBI:29105"/>
        <note>catalytic</note>
    </ligand>
</feature>
<keyword evidence="8 14" id="KW-0862">Zinc</keyword>
<dbReference type="FunFam" id="3.40.50.300:FF:000001">
    <property type="entry name" value="ATP-dependent zinc metalloprotease FtsH"/>
    <property type="match status" value="1"/>
</dbReference>
<dbReference type="EMBL" id="PEZY01000005">
    <property type="protein sequence ID" value="PIS06346.1"/>
    <property type="molecule type" value="Genomic_DNA"/>
</dbReference>
<feature type="transmembrane region" description="Helical" evidence="14">
    <location>
        <begin position="108"/>
        <end position="130"/>
    </location>
</feature>
<keyword evidence="10 14" id="KW-1133">Transmembrane helix</keyword>
<keyword evidence="6 14" id="KW-0547">Nucleotide-binding</keyword>
<dbReference type="GO" id="GO:0006508">
    <property type="term" value="P:proteolysis"/>
    <property type="evidence" value="ECO:0007669"/>
    <property type="project" value="UniProtKB-KW"/>
</dbReference>
<evidence type="ECO:0000256" key="5">
    <source>
        <dbReference type="ARBA" id="ARBA00022723"/>
    </source>
</evidence>
<dbReference type="PANTHER" id="PTHR23076">
    <property type="entry name" value="METALLOPROTEASE M41 FTSH"/>
    <property type="match status" value="1"/>
</dbReference>
<comment type="caution">
    <text evidence="17">The sequence shown here is derived from an EMBL/GenBank/DDBJ whole genome shotgun (WGS) entry which is preliminary data.</text>
</comment>
<evidence type="ECO:0000256" key="2">
    <source>
        <dbReference type="ARBA" id="ARBA00010044"/>
    </source>
</evidence>
<keyword evidence="14" id="KW-1003">Cell membrane</keyword>
<evidence type="ECO:0000256" key="14">
    <source>
        <dbReference type="HAMAP-Rule" id="MF_01458"/>
    </source>
</evidence>
<dbReference type="EC" id="3.4.24.-" evidence="14"/>
<dbReference type="NCBIfam" id="TIGR01241">
    <property type="entry name" value="FtsH_fam"/>
    <property type="match status" value="1"/>
</dbReference>
<dbReference type="GO" id="GO:0051301">
    <property type="term" value="P:cell division"/>
    <property type="evidence" value="ECO:0007669"/>
    <property type="project" value="UniProtKB-KW"/>
</dbReference>
<dbReference type="Pfam" id="PF17862">
    <property type="entry name" value="AAA_lid_3"/>
    <property type="match status" value="1"/>
</dbReference>
<sequence>MKKITKQFLIAFLVFLIFASILSFITLPANKPANINITELLAQIDDGKIKSISVRDNQLDITLNDDTKQILAKEPSESLSTLLSNYEVDTNKLKNIAIDVKSESGFKFWASITLPFLIPLIFILGFFWFMMRQAQGANNKAMSFGQSRAKEFNPNKKLKTTFKDVAGVKEAKKELVEVVEFLKNPKKFLALGAKIPKGVLLLGAPGTGKTLLAKAVAGEANVPFFSISGSEFVEMFVGVGASRVRDLFSKAKKNSPCIIFIDEIDAVGRQRGAGLGGSHDEREQTLNQILVEMDGFDERTNVIVVAGTNRPDVLDAALLRPGRFDRRVTLDMPDINDREAILKVHSTNKPFTKDVDMRLIASRTPGFSGADLANLLNESAILAALENKKEINNDHILESIDKIMIGPQRKSHILNEHEKEVTAYHEAGHAIVAHLLPNTDPVSKVSIIARGSAAGFTLKLPLEDKKLHTKTEFLEDMAVMLAGQTAEKIVFNEITTGAQGDLRQVTALAKQLITSYGMSEKMGLRTFGKKDDMVFLGKDIHEQRDYSEKTAEQIDEEIHRLTEDARKLAEKIITENRTQLDKIVVALKEKETIEAEEFKALFEK</sequence>
<dbReference type="PROSITE" id="PS00674">
    <property type="entry name" value="AAA"/>
    <property type="match status" value="1"/>
</dbReference>
<dbReference type="InterPro" id="IPR000642">
    <property type="entry name" value="Peptidase_M41"/>
</dbReference>
<dbReference type="SUPFAM" id="SSF140990">
    <property type="entry name" value="FtsH protease domain-like"/>
    <property type="match status" value="1"/>
</dbReference>
<dbReference type="InterPro" id="IPR041569">
    <property type="entry name" value="AAA_lid_3"/>
</dbReference>
<evidence type="ECO:0000256" key="13">
    <source>
        <dbReference type="ARBA" id="ARBA00061570"/>
    </source>
</evidence>
<comment type="similarity">
    <text evidence="13 14">In the central section; belongs to the AAA ATPase family.</text>
</comment>
<evidence type="ECO:0000256" key="10">
    <source>
        <dbReference type="ARBA" id="ARBA00022989"/>
    </source>
</evidence>
<dbReference type="CDD" id="cd19501">
    <property type="entry name" value="RecA-like_FtsH"/>
    <property type="match status" value="1"/>
</dbReference>
<dbReference type="InterPro" id="IPR005936">
    <property type="entry name" value="FtsH"/>
</dbReference>
<feature type="active site" evidence="14">
    <location>
        <position position="426"/>
    </location>
</feature>
<dbReference type="InterPro" id="IPR003593">
    <property type="entry name" value="AAA+_ATPase"/>
</dbReference>
<dbReference type="Proteomes" id="UP000229056">
    <property type="component" value="Unassembled WGS sequence"/>
</dbReference>
<evidence type="ECO:0000259" key="16">
    <source>
        <dbReference type="SMART" id="SM00382"/>
    </source>
</evidence>
<comment type="similarity">
    <text evidence="15">Belongs to the AAA ATPase family.</text>
</comment>
<keyword evidence="4 14" id="KW-0812">Transmembrane</keyword>
<gene>
    <name evidence="14" type="primary">ftsH</name>
    <name evidence="17" type="ORF">COT80_02145</name>
</gene>
<comment type="function">
    <text evidence="14">Acts as a processive, ATP-dependent zinc metallopeptidase for both cytoplasmic and membrane proteins. Plays a role in the quality control of integral membrane proteins.</text>
</comment>
<comment type="similarity">
    <text evidence="2 14">In the C-terminal section; belongs to the peptidase M41 family.</text>
</comment>
<feature type="domain" description="AAA+ ATPase" evidence="16">
    <location>
        <begin position="195"/>
        <end position="334"/>
    </location>
</feature>
<dbReference type="Pfam" id="PF00004">
    <property type="entry name" value="AAA"/>
    <property type="match status" value="1"/>
</dbReference>
<accession>A0A2H0W4R8</accession>
<dbReference type="SMART" id="SM00382">
    <property type="entry name" value="AAA"/>
    <property type="match status" value="1"/>
</dbReference>
<evidence type="ECO:0000256" key="11">
    <source>
        <dbReference type="ARBA" id="ARBA00023049"/>
    </source>
</evidence>
<evidence type="ECO:0000313" key="17">
    <source>
        <dbReference type="EMBL" id="PIS06346.1"/>
    </source>
</evidence>
<evidence type="ECO:0000313" key="18">
    <source>
        <dbReference type="Proteomes" id="UP000229056"/>
    </source>
</evidence>
<keyword evidence="17" id="KW-0131">Cell cycle</keyword>
<comment type="cofactor">
    <cofactor evidence="14">
        <name>Zn(2+)</name>
        <dbReference type="ChEBI" id="CHEBI:29105"/>
    </cofactor>
    <text evidence="14">Binds 1 zinc ion per subunit.</text>
</comment>
<dbReference type="InterPro" id="IPR037219">
    <property type="entry name" value="Peptidase_M41-like"/>
</dbReference>
<dbReference type="FunFam" id="1.20.58.760:FF:000001">
    <property type="entry name" value="ATP-dependent zinc metalloprotease FtsH"/>
    <property type="match status" value="1"/>
</dbReference>
<dbReference type="Gene3D" id="1.20.58.760">
    <property type="entry name" value="Peptidase M41"/>
    <property type="match status" value="1"/>
</dbReference>
<dbReference type="GO" id="GO:0030163">
    <property type="term" value="P:protein catabolic process"/>
    <property type="evidence" value="ECO:0007669"/>
    <property type="project" value="UniProtKB-UniRule"/>
</dbReference>
<dbReference type="InterPro" id="IPR027417">
    <property type="entry name" value="P-loop_NTPase"/>
</dbReference>
<keyword evidence="9 14" id="KW-0067">ATP-binding</keyword>
<name>A0A2H0W4R8_9BACT</name>
<dbReference type="GO" id="GO:0016887">
    <property type="term" value="F:ATP hydrolysis activity"/>
    <property type="evidence" value="ECO:0007669"/>
    <property type="project" value="UniProtKB-UniRule"/>
</dbReference>
<keyword evidence="12 14" id="KW-0472">Membrane</keyword>
<feature type="binding site" evidence="14">
    <location>
        <begin position="203"/>
        <end position="210"/>
    </location>
    <ligand>
        <name>ATP</name>
        <dbReference type="ChEBI" id="CHEBI:30616"/>
    </ligand>
</feature>
<dbReference type="HAMAP" id="MF_01458">
    <property type="entry name" value="FtsH"/>
    <property type="match status" value="1"/>
</dbReference>
<dbReference type="GO" id="GO:0008270">
    <property type="term" value="F:zinc ion binding"/>
    <property type="evidence" value="ECO:0007669"/>
    <property type="project" value="UniProtKB-UniRule"/>
</dbReference>
<comment type="caution">
    <text evidence="14">Lacks conserved residue(s) required for the propagation of feature annotation.</text>
</comment>
<dbReference type="GO" id="GO:0005524">
    <property type="term" value="F:ATP binding"/>
    <property type="evidence" value="ECO:0007669"/>
    <property type="project" value="UniProtKB-UniRule"/>
</dbReference>
<organism evidence="17 18">
    <name type="scientific">Candidatus Buchananbacteria bacterium CG10_big_fil_rev_8_21_14_0_10_33_19</name>
    <dbReference type="NCBI Taxonomy" id="1974525"/>
    <lineage>
        <taxon>Bacteria</taxon>
        <taxon>Candidatus Buchananiibacteriota</taxon>
    </lineage>
</organism>
<evidence type="ECO:0000256" key="6">
    <source>
        <dbReference type="ARBA" id="ARBA00022741"/>
    </source>
</evidence>
<keyword evidence="3 14" id="KW-0645">Protease</keyword>
<evidence type="ECO:0000256" key="4">
    <source>
        <dbReference type="ARBA" id="ARBA00022692"/>
    </source>
</evidence>
<evidence type="ECO:0000256" key="3">
    <source>
        <dbReference type="ARBA" id="ARBA00022670"/>
    </source>
</evidence>
<keyword evidence="11 14" id="KW-0482">Metalloprotease</keyword>